<gene>
    <name evidence="1" type="ORF">LCGC14_1776880</name>
</gene>
<dbReference type="InterPro" id="IPR008822">
    <property type="entry name" value="Endonuclease_RusA-like"/>
</dbReference>
<dbReference type="GO" id="GO:0006310">
    <property type="term" value="P:DNA recombination"/>
    <property type="evidence" value="ECO:0007669"/>
    <property type="project" value="InterPro"/>
</dbReference>
<dbReference type="EMBL" id="LAZR01016740">
    <property type="protein sequence ID" value="KKM03202.1"/>
    <property type="molecule type" value="Genomic_DNA"/>
</dbReference>
<dbReference type="GO" id="GO:0000287">
    <property type="term" value="F:magnesium ion binding"/>
    <property type="evidence" value="ECO:0007669"/>
    <property type="project" value="InterPro"/>
</dbReference>
<sequence length="48" mass="5823">EDALNGIVWEDDWQVVYIQATKYMEEEEPRTEVYIWPIDKKPLEENPL</sequence>
<name>A0A0F9HJ57_9ZZZZ</name>
<accession>A0A0F9HJ57</accession>
<dbReference type="Gene3D" id="3.30.1330.70">
    <property type="entry name" value="Holliday junction resolvase RusA"/>
    <property type="match status" value="1"/>
</dbReference>
<feature type="non-terminal residue" evidence="1">
    <location>
        <position position="1"/>
    </location>
</feature>
<dbReference type="GO" id="GO:0006281">
    <property type="term" value="P:DNA repair"/>
    <property type="evidence" value="ECO:0007669"/>
    <property type="project" value="InterPro"/>
</dbReference>
<organism evidence="1">
    <name type="scientific">marine sediment metagenome</name>
    <dbReference type="NCBI Taxonomy" id="412755"/>
    <lineage>
        <taxon>unclassified sequences</taxon>
        <taxon>metagenomes</taxon>
        <taxon>ecological metagenomes</taxon>
    </lineage>
</organism>
<reference evidence="1" key="1">
    <citation type="journal article" date="2015" name="Nature">
        <title>Complex archaea that bridge the gap between prokaryotes and eukaryotes.</title>
        <authorList>
            <person name="Spang A."/>
            <person name="Saw J.H."/>
            <person name="Jorgensen S.L."/>
            <person name="Zaremba-Niedzwiedzka K."/>
            <person name="Martijn J."/>
            <person name="Lind A.E."/>
            <person name="van Eijk R."/>
            <person name="Schleper C."/>
            <person name="Guy L."/>
            <person name="Ettema T.J."/>
        </authorList>
    </citation>
    <scope>NUCLEOTIDE SEQUENCE</scope>
</reference>
<proteinExistence type="predicted"/>
<protein>
    <submittedName>
        <fullName evidence="1">Uncharacterized protein</fullName>
    </submittedName>
</protein>
<dbReference type="InterPro" id="IPR036614">
    <property type="entry name" value="RusA-like_sf"/>
</dbReference>
<dbReference type="SUPFAM" id="SSF103084">
    <property type="entry name" value="Holliday junction resolvase RusA"/>
    <property type="match status" value="1"/>
</dbReference>
<dbReference type="Pfam" id="PF05866">
    <property type="entry name" value="RusA"/>
    <property type="match status" value="1"/>
</dbReference>
<evidence type="ECO:0000313" key="1">
    <source>
        <dbReference type="EMBL" id="KKM03202.1"/>
    </source>
</evidence>
<comment type="caution">
    <text evidence="1">The sequence shown here is derived from an EMBL/GenBank/DDBJ whole genome shotgun (WGS) entry which is preliminary data.</text>
</comment>
<dbReference type="AlphaFoldDB" id="A0A0F9HJ57"/>